<evidence type="ECO:0000313" key="3">
    <source>
        <dbReference type="Proteomes" id="UP000247892"/>
    </source>
</evidence>
<dbReference type="PANTHER" id="PTHR43433:SF5">
    <property type="entry name" value="AB HYDROLASE-1 DOMAIN-CONTAINING PROTEIN"/>
    <property type="match status" value="1"/>
</dbReference>
<feature type="domain" description="AB hydrolase-1" evidence="1">
    <location>
        <begin position="71"/>
        <end position="149"/>
    </location>
</feature>
<sequence length="273" mass="28795">MPEPEIAHGTLHSDMPFLRLGSGRPLVFLPGITPHHRQPSGSEARFQLRQLRPLAEGRQVWWVNRRPGLAQHVTMAGLAADYAGAVHHLRFTGPVDVVGVSTGGSIALQLAADHPDTVRKLVVVSAAYRLGDAGREAQRQAAAWLRAGRPRRAAATVMRMLGTGPLSRGTLGACGWLAGKGVLGDGDPDVLATIGAEDQFDLESRLGDIAAPTLVAGGARDSFYGEELFTRTAALIPKAELTLYPGKGHLSTHVHEVAADVLAFLAPDGDGGP</sequence>
<dbReference type="EMBL" id="MASU01000005">
    <property type="protein sequence ID" value="PXY36508.1"/>
    <property type="molecule type" value="Genomic_DNA"/>
</dbReference>
<dbReference type="InterPro" id="IPR000073">
    <property type="entry name" value="AB_hydrolase_1"/>
</dbReference>
<dbReference type="PRINTS" id="PR00111">
    <property type="entry name" value="ABHYDROLASE"/>
</dbReference>
<dbReference type="PANTHER" id="PTHR43433">
    <property type="entry name" value="HYDROLASE, ALPHA/BETA FOLD FAMILY PROTEIN"/>
    <property type="match status" value="1"/>
</dbReference>
<name>A0A318LVX4_9PSEU</name>
<dbReference type="InterPro" id="IPR029058">
    <property type="entry name" value="AB_hydrolase_fold"/>
</dbReference>
<evidence type="ECO:0000259" key="1">
    <source>
        <dbReference type="Pfam" id="PF00561"/>
    </source>
</evidence>
<dbReference type="GO" id="GO:0003824">
    <property type="term" value="F:catalytic activity"/>
    <property type="evidence" value="ECO:0007669"/>
    <property type="project" value="UniProtKB-ARBA"/>
</dbReference>
<gene>
    <name evidence="2" type="ORF">BA062_14060</name>
</gene>
<accession>A0A318LVX4</accession>
<dbReference type="RefSeq" id="WP_110336520.1">
    <property type="nucleotide sequence ID" value="NZ_MASU01000005.1"/>
</dbReference>
<organism evidence="2 3">
    <name type="scientific">Prauserella flavalba</name>
    <dbReference type="NCBI Taxonomy" id="1477506"/>
    <lineage>
        <taxon>Bacteria</taxon>
        <taxon>Bacillati</taxon>
        <taxon>Actinomycetota</taxon>
        <taxon>Actinomycetes</taxon>
        <taxon>Pseudonocardiales</taxon>
        <taxon>Pseudonocardiaceae</taxon>
        <taxon>Prauserella</taxon>
    </lineage>
</organism>
<protein>
    <recommendedName>
        <fullName evidence="1">AB hydrolase-1 domain-containing protein</fullName>
    </recommendedName>
</protein>
<dbReference type="InterPro" id="IPR050471">
    <property type="entry name" value="AB_hydrolase"/>
</dbReference>
<proteinExistence type="predicted"/>
<evidence type="ECO:0000313" key="2">
    <source>
        <dbReference type="EMBL" id="PXY36508.1"/>
    </source>
</evidence>
<dbReference type="SUPFAM" id="SSF53474">
    <property type="entry name" value="alpha/beta-Hydrolases"/>
    <property type="match status" value="1"/>
</dbReference>
<dbReference type="Proteomes" id="UP000247892">
    <property type="component" value="Unassembled WGS sequence"/>
</dbReference>
<dbReference type="AlphaFoldDB" id="A0A318LVX4"/>
<dbReference type="OrthoDB" id="9802489at2"/>
<comment type="caution">
    <text evidence="2">The sequence shown here is derived from an EMBL/GenBank/DDBJ whole genome shotgun (WGS) entry which is preliminary data.</text>
</comment>
<dbReference type="Pfam" id="PF00561">
    <property type="entry name" value="Abhydrolase_1"/>
    <property type="match status" value="1"/>
</dbReference>
<reference evidence="2 3" key="1">
    <citation type="submission" date="2016-07" db="EMBL/GenBank/DDBJ databases">
        <title>Draft genome sequence of Prauserella sp. YIM 121212, isolated from alkaline soil.</title>
        <authorList>
            <person name="Ruckert C."/>
            <person name="Albersmeier A."/>
            <person name="Jiang C.-L."/>
            <person name="Jiang Y."/>
            <person name="Kalinowski J."/>
            <person name="Schneider O."/>
            <person name="Winkler A."/>
            <person name="Zotchev S.B."/>
        </authorList>
    </citation>
    <scope>NUCLEOTIDE SEQUENCE [LARGE SCALE GENOMIC DNA]</scope>
    <source>
        <strain evidence="2 3">YIM 121212</strain>
    </source>
</reference>
<keyword evidence="3" id="KW-1185">Reference proteome</keyword>
<dbReference type="Gene3D" id="3.40.50.1820">
    <property type="entry name" value="alpha/beta hydrolase"/>
    <property type="match status" value="1"/>
</dbReference>